<dbReference type="Pfam" id="PF24542">
    <property type="entry name" value="Ig_TPPC8_C"/>
    <property type="match status" value="1"/>
</dbReference>
<dbReference type="AlphaFoldDB" id="A0AAV9RC21"/>
<dbReference type="GO" id="GO:1990072">
    <property type="term" value="C:TRAPPIII protein complex"/>
    <property type="evidence" value="ECO:0007669"/>
    <property type="project" value="TreeGrafter"/>
</dbReference>
<reference evidence="5 6" key="1">
    <citation type="submission" date="2021-06" db="EMBL/GenBank/DDBJ databases">
        <authorList>
            <person name="Palmer J.M."/>
        </authorList>
    </citation>
    <scope>NUCLEOTIDE SEQUENCE [LARGE SCALE GENOMIC DNA]</scope>
    <source>
        <strain evidence="5 6">MEX-2019</strain>
        <tissue evidence="5">Muscle</tissue>
    </source>
</reference>
<feature type="domain" description="TPPC8 C-terminal Ig-like" evidence="1">
    <location>
        <begin position="1180"/>
        <end position="1256"/>
    </location>
</feature>
<protein>
    <submittedName>
        <fullName evidence="5">Trafficking protein particle complex 8</fullName>
    </submittedName>
</protein>
<feature type="domain" description="TPPC8 second Ig-like" evidence="2">
    <location>
        <begin position="792"/>
        <end position="929"/>
    </location>
</feature>
<comment type="caution">
    <text evidence="5">The sequence shown here is derived from an EMBL/GenBank/DDBJ whole genome shotgun (WGS) entry which is preliminary data.</text>
</comment>
<dbReference type="Pfam" id="PF24545">
    <property type="entry name" value="Ig_TPPC8_1st"/>
    <property type="match status" value="1"/>
</dbReference>
<keyword evidence="6" id="KW-1185">Reference proteome</keyword>
<dbReference type="Pfam" id="PF12739">
    <property type="entry name" value="TRAPPC-Trs85"/>
    <property type="match status" value="1"/>
</dbReference>
<dbReference type="InterPro" id="IPR024420">
    <property type="entry name" value="TRAPP_III_complex_Trs85"/>
</dbReference>
<dbReference type="InterPro" id="IPR011990">
    <property type="entry name" value="TPR-like_helical_dom_sf"/>
</dbReference>
<dbReference type="Pfam" id="PF24544">
    <property type="entry name" value="Ig_TPPC8_2nd"/>
    <property type="match status" value="1"/>
</dbReference>
<evidence type="ECO:0000259" key="3">
    <source>
        <dbReference type="Pfam" id="PF24545"/>
    </source>
</evidence>
<dbReference type="Pfam" id="PF24546">
    <property type="entry name" value="Ig_TPPC8_3rd"/>
    <property type="match status" value="1"/>
</dbReference>
<gene>
    <name evidence="5" type="primary">TRAPPC8</name>
    <name evidence="5" type="ORF">CRENBAI_017207</name>
</gene>
<dbReference type="InterPro" id="IPR058538">
    <property type="entry name" value="Ig_TPPC8_2nd"/>
</dbReference>
<dbReference type="InterPro" id="IPR057651">
    <property type="entry name" value="Ig_TPPC8_C"/>
</dbReference>
<dbReference type="PANTHER" id="PTHR12975">
    <property type="entry name" value="TRANSPORT PROTEIN TRAPP"/>
    <property type="match status" value="1"/>
</dbReference>
<evidence type="ECO:0000259" key="1">
    <source>
        <dbReference type="Pfam" id="PF24542"/>
    </source>
</evidence>
<accession>A0AAV9RC21</accession>
<evidence type="ECO:0000259" key="4">
    <source>
        <dbReference type="Pfam" id="PF24546"/>
    </source>
</evidence>
<evidence type="ECO:0000313" key="5">
    <source>
        <dbReference type="EMBL" id="KAK5606678.1"/>
    </source>
</evidence>
<dbReference type="SUPFAM" id="SSF48452">
    <property type="entry name" value="TPR-like"/>
    <property type="match status" value="1"/>
</dbReference>
<dbReference type="InterPro" id="IPR058540">
    <property type="entry name" value="Ig_TPPC8_3rd"/>
</dbReference>
<feature type="domain" description="TPPC8 third Ig-like" evidence="4">
    <location>
        <begin position="932"/>
        <end position="1136"/>
    </location>
</feature>
<dbReference type="PANTHER" id="PTHR12975:SF6">
    <property type="entry name" value="TRAFFICKING PROTEIN PARTICLE COMPLEX SUBUNIT 8"/>
    <property type="match status" value="1"/>
</dbReference>
<feature type="domain" description="TPPC8 first Ig-like" evidence="3">
    <location>
        <begin position="559"/>
        <end position="791"/>
    </location>
</feature>
<dbReference type="InterPro" id="IPR058541">
    <property type="entry name" value="Ig_TPPC8_1st"/>
</dbReference>
<evidence type="ECO:0000313" key="6">
    <source>
        <dbReference type="Proteomes" id="UP001311232"/>
    </source>
</evidence>
<dbReference type="Gene3D" id="1.25.40.10">
    <property type="entry name" value="Tetratricopeptide repeat domain"/>
    <property type="match status" value="1"/>
</dbReference>
<organism evidence="5 6">
    <name type="scientific">Crenichthys baileyi</name>
    <name type="common">White River springfish</name>
    <dbReference type="NCBI Taxonomy" id="28760"/>
    <lineage>
        <taxon>Eukaryota</taxon>
        <taxon>Metazoa</taxon>
        <taxon>Chordata</taxon>
        <taxon>Craniata</taxon>
        <taxon>Vertebrata</taxon>
        <taxon>Euteleostomi</taxon>
        <taxon>Actinopterygii</taxon>
        <taxon>Neopterygii</taxon>
        <taxon>Teleostei</taxon>
        <taxon>Neoteleostei</taxon>
        <taxon>Acanthomorphata</taxon>
        <taxon>Ovalentaria</taxon>
        <taxon>Atherinomorphae</taxon>
        <taxon>Cyprinodontiformes</taxon>
        <taxon>Goodeidae</taxon>
        <taxon>Crenichthys</taxon>
    </lineage>
</organism>
<evidence type="ECO:0000259" key="2">
    <source>
        <dbReference type="Pfam" id="PF24544"/>
    </source>
</evidence>
<name>A0AAV9RC21_9TELE</name>
<dbReference type="EMBL" id="JAHHUM010002056">
    <property type="protein sequence ID" value="KAK5606678.1"/>
    <property type="molecule type" value="Genomic_DNA"/>
</dbReference>
<dbReference type="Proteomes" id="UP001311232">
    <property type="component" value="Unassembled WGS sequence"/>
</dbReference>
<sequence length="1261" mass="141106">MGDLSGLLVVSSTEPVPVEQFLKLSQEQHRIQHSGEYTNPKWFIPNTLKYYVLLHDLNEGDEQRADTVYEDMKQRYGPQGCYLLKINSRASSPEEDEQIPDPWSQYLHKQNLRNEDMLELTPAANIAPAQNSVVAPEADCSDSTEKGPGLSSCLDAHPFQLDPESCTASLLTLSHVDSDVKKSRGDTESLAAGAGNHGACLTLNDHDRIRQFIQEFTFRGLLPHIEKNIRQLNDQLVSRKGLSRSLFTATKKWFGGGKVPEKSISEPKSTYGLQYPPEAPELQIRKMADLCFLVQHYELAYSCYHTAKKDFLSDQAMLYAAGALEMAAVSAFLQGGAPRPYPGHYMDTAIQTYRDVCKNMVLAERCALLSAEILKSQGKYSEAATLLIKMTSEDSDLRSALLLEQAAHCFINMRNPMVRKFAFHMILAGHRFSKAEQRTHALRCYSQAMQVYKDRGWSLAEDHINFTIGRQSFTLGQPEYALLAFRQILSNDSRQTATQQAAFLREYLYVVKSVLGENESGPPQLPLPYINSSATRVYLGHERRLAEGEKQAATHVSLDQEYDQDLSVLWCQLEEQLAASANQGVLPSNFQPTQCCLNSHTDNLHHPLAVVEEPIVVEVTFRNPLKVSLLLSNLSLLWRFTIGTLSGGKESTSEQLAGEMITNEDTSSGKKDELVTTEIIKEFSLGSEETKTARLKMVPHRTGQLNIVGVIYNLTSSQFGETSSNTDGQQMLDPMIIRGRQDLKIQGPRLNLTKEDKMMLRHGTDRRLEPIITPPMPLMEVFFLQFPTALLCGEIRKAYVEFCNVSAVALCGLRVASTHPDFFTFGSQATTPFTPPSPGSAENCSAYLTFPTPHRPGSVSSEMLVSAPVFSQPSGVMEIPIHDSTLHPGESIQLPMWLRGPDQEGVHEINFLFYYESTEKGLKISHRVLRHTVFICASQSLSVQASACRSSASPHHSLDEKGSGATLVFIDVENVNASESGVREFHIVQVSSSSQHWRLHKYINPGNNYDCRLSAQERAKLCFKAMQCKSHEGSDAVRKYTFADLNLGNEQIISSATPCGDFFFRCHQNSVFQQKNLARTSFSNKSQDSLTTENTDSDITNIAKKCNELDLNIIVIWKAYVVEDNKQLILEGQLHVALRTIGKEASSLIPKEEAQEMMLLRFKSELPPPVILPYQELSQLIRTNLCYPETFTHQFVKDSLCLVPVTLTLSNCSLAQIDVTVDLRHKSTSSESLEVHAMFAWVGQTQYKLQLRRREVGMRGQ</sequence>
<proteinExistence type="predicted"/>